<dbReference type="GO" id="GO:0005524">
    <property type="term" value="F:ATP binding"/>
    <property type="evidence" value="ECO:0007669"/>
    <property type="project" value="UniProtKB-KW"/>
</dbReference>
<evidence type="ECO:0000313" key="9">
    <source>
        <dbReference type="Proteomes" id="UP000030745"/>
    </source>
</evidence>
<dbReference type="RefSeq" id="XP_012211894.1">
    <property type="nucleotide sequence ID" value="XM_012356504.1"/>
</dbReference>
<evidence type="ECO:0000256" key="3">
    <source>
        <dbReference type="ARBA" id="ARBA00022490"/>
    </source>
</evidence>
<dbReference type="STRING" id="695850.A0A067BSY5"/>
<dbReference type="Gene3D" id="1.10.560.10">
    <property type="entry name" value="GroEL-like equatorial domain"/>
    <property type="match status" value="1"/>
</dbReference>
<dbReference type="GeneID" id="24138733"/>
<organism evidence="8 9">
    <name type="scientific">Saprolegnia parasitica (strain CBS 223.65)</name>
    <dbReference type="NCBI Taxonomy" id="695850"/>
    <lineage>
        <taxon>Eukaryota</taxon>
        <taxon>Sar</taxon>
        <taxon>Stramenopiles</taxon>
        <taxon>Oomycota</taxon>
        <taxon>Saprolegniomycetes</taxon>
        <taxon>Saprolegniales</taxon>
        <taxon>Saprolegniaceae</taxon>
        <taxon>Saprolegnia</taxon>
    </lineage>
</organism>
<accession>A0A067BSY5</accession>
<keyword evidence="4 7" id="KW-0547">Nucleotide-binding</keyword>
<dbReference type="Gene3D" id="3.50.7.10">
    <property type="entry name" value="GroEL"/>
    <property type="match status" value="1"/>
</dbReference>
<dbReference type="Proteomes" id="UP000030745">
    <property type="component" value="Unassembled WGS sequence"/>
</dbReference>
<dbReference type="OrthoDB" id="1748577at2759"/>
<dbReference type="OMA" id="ENCTARI"/>
<dbReference type="PRINTS" id="PR00304">
    <property type="entry name" value="TCOMPLEXTCP1"/>
</dbReference>
<gene>
    <name evidence="8" type="ORF">SPRG_17176</name>
</gene>
<dbReference type="InterPro" id="IPR002423">
    <property type="entry name" value="Cpn60/GroEL/TCP-1"/>
</dbReference>
<dbReference type="AlphaFoldDB" id="A0A067BSY5"/>
<name>A0A067BSY5_SAPPC</name>
<dbReference type="InterPro" id="IPR027413">
    <property type="entry name" value="GROEL-like_equatorial_sf"/>
</dbReference>
<dbReference type="VEuPathDB" id="FungiDB:SPRG_17176"/>
<evidence type="ECO:0000313" key="8">
    <source>
        <dbReference type="EMBL" id="KDO17401.1"/>
    </source>
</evidence>
<dbReference type="KEGG" id="spar:SPRG_17176"/>
<reference evidence="8 9" key="1">
    <citation type="journal article" date="2013" name="PLoS Genet.">
        <title>Distinctive expansion of potential virulence genes in the genome of the oomycete fish pathogen Saprolegnia parasitica.</title>
        <authorList>
            <person name="Jiang R.H."/>
            <person name="de Bruijn I."/>
            <person name="Haas B.J."/>
            <person name="Belmonte R."/>
            <person name="Lobach L."/>
            <person name="Christie J."/>
            <person name="van den Ackerveken G."/>
            <person name="Bottin A."/>
            <person name="Bulone V."/>
            <person name="Diaz-Moreno S.M."/>
            <person name="Dumas B."/>
            <person name="Fan L."/>
            <person name="Gaulin E."/>
            <person name="Govers F."/>
            <person name="Grenville-Briggs L.J."/>
            <person name="Horner N.R."/>
            <person name="Levin J.Z."/>
            <person name="Mammella M."/>
            <person name="Meijer H.J."/>
            <person name="Morris P."/>
            <person name="Nusbaum C."/>
            <person name="Oome S."/>
            <person name="Phillips A.J."/>
            <person name="van Rooyen D."/>
            <person name="Rzeszutek E."/>
            <person name="Saraiva M."/>
            <person name="Secombes C.J."/>
            <person name="Seidl M.F."/>
            <person name="Snel B."/>
            <person name="Stassen J.H."/>
            <person name="Sykes S."/>
            <person name="Tripathy S."/>
            <person name="van den Berg H."/>
            <person name="Vega-Arreguin J.C."/>
            <person name="Wawra S."/>
            <person name="Young S.K."/>
            <person name="Zeng Q."/>
            <person name="Dieguez-Uribeondo J."/>
            <person name="Russ C."/>
            <person name="Tyler B.M."/>
            <person name="van West P."/>
        </authorList>
    </citation>
    <scope>NUCLEOTIDE SEQUENCE [LARGE SCALE GENOMIC DNA]</scope>
    <source>
        <strain evidence="8 9">CBS 223.65</strain>
    </source>
</reference>
<comment type="similarity">
    <text evidence="2 7">Belongs to the TCP-1 chaperonin family.</text>
</comment>
<evidence type="ECO:0000256" key="1">
    <source>
        <dbReference type="ARBA" id="ARBA00004496"/>
    </source>
</evidence>
<comment type="subcellular location">
    <subcellularLocation>
        <location evidence="1">Cytoplasm</location>
    </subcellularLocation>
</comment>
<keyword evidence="9" id="KW-1185">Reference proteome</keyword>
<keyword evidence="3" id="KW-0963">Cytoplasm</keyword>
<dbReference type="Gene3D" id="3.30.260.10">
    <property type="entry name" value="TCP-1-like chaperonin intermediate domain"/>
    <property type="match status" value="1"/>
</dbReference>
<evidence type="ECO:0000256" key="4">
    <source>
        <dbReference type="ARBA" id="ARBA00022741"/>
    </source>
</evidence>
<dbReference type="SUPFAM" id="SSF48592">
    <property type="entry name" value="GroEL equatorial domain-like"/>
    <property type="match status" value="1"/>
</dbReference>
<proteinExistence type="inferred from homology"/>
<protein>
    <recommendedName>
        <fullName evidence="10">T-complex protein 1 subunit theta</fullName>
    </recommendedName>
</protein>
<evidence type="ECO:0000256" key="7">
    <source>
        <dbReference type="RuleBase" id="RU004187"/>
    </source>
</evidence>
<dbReference type="GO" id="GO:0140662">
    <property type="term" value="F:ATP-dependent protein folding chaperone"/>
    <property type="evidence" value="ECO:0007669"/>
    <property type="project" value="InterPro"/>
</dbReference>
<dbReference type="InterPro" id="IPR017998">
    <property type="entry name" value="Chaperone_TCP-1"/>
</dbReference>
<dbReference type="SUPFAM" id="SSF54849">
    <property type="entry name" value="GroEL-intermediate domain like"/>
    <property type="match status" value="1"/>
</dbReference>
<evidence type="ECO:0008006" key="10">
    <source>
        <dbReference type="Google" id="ProtNLM"/>
    </source>
</evidence>
<keyword evidence="6 7" id="KW-0143">Chaperone</keyword>
<dbReference type="PANTHER" id="PTHR11353">
    <property type="entry name" value="CHAPERONIN"/>
    <property type="match status" value="1"/>
</dbReference>
<dbReference type="FunFam" id="3.50.7.10:FF:000008">
    <property type="entry name" value="T-complex protein 1 subunit theta"/>
    <property type="match status" value="1"/>
</dbReference>
<evidence type="ECO:0000256" key="6">
    <source>
        <dbReference type="ARBA" id="ARBA00023186"/>
    </source>
</evidence>
<dbReference type="EMBL" id="KK583675">
    <property type="protein sequence ID" value="KDO17401.1"/>
    <property type="molecule type" value="Genomic_DNA"/>
</dbReference>
<dbReference type="SUPFAM" id="SSF52029">
    <property type="entry name" value="GroEL apical domain-like"/>
    <property type="match status" value="1"/>
</dbReference>
<dbReference type="GO" id="GO:0005737">
    <property type="term" value="C:cytoplasm"/>
    <property type="evidence" value="ECO:0007669"/>
    <property type="project" value="UniProtKB-SubCell"/>
</dbReference>
<dbReference type="InterPro" id="IPR027410">
    <property type="entry name" value="TCP-1-like_intermed_sf"/>
</dbReference>
<keyword evidence="5 7" id="KW-0067">ATP-binding</keyword>
<evidence type="ECO:0000256" key="2">
    <source>
        <dbReference type="ARBA" id="ARBA00008020"/>
    </source>
</evidence>
<sequence>MNYTRGEEERLDEAIRSIAESGAKVVIAGGSISEMALHFLEKYKLLSIRIQSKWELRRLCRAVNATALVRLGAPTPEEMGFCDFVGVHEIGGKKITIFRQDEEDAKMSTIILRASTDNVLNDLERAIDDGVNTVKAACKDTRFVAGGGATEIEIARQIEAYGNTTPGLDQYAIKKFAEALEIVPRTLAENAGQMATQVISSLYAAHGAGKANAGVDVECESETGVVDNMLSAKVLDHLETKKSALRLGADVAITVLRVDQIIMAKAAGGPKPRGM</sequence>
<dbReference type="InterPro" id="IPR027409">
    <property type="entry name" value="GroEL-like_apical_dom_sf"/>
</dbReference>
<evidence type="ECO:0000256" key="5">
    <source>
        <dbReference type="ARBA" id="ARBA00022840"/>
    </source>
</evidence>
<dbReference type="Pfam" id="PF00118">
    <property type="entry name" value="Cpn60_TCP1"/>
    <property type="match status" value="1"/>
</dbReference>